<feature type="transmembrane region" description="Helical" evidence="2">
    <location>
        <begin position="26"/>
        <end position="45"/>
    </location>
</feature>
<feature type="region of interest" description="Disordered" evidence="1">
    <location>
        <begin position="1"/>
        <end position="22"/>
    </location>
</feature>
<dbReference type="EMBL" id="BDRX01000061">
    <property type="protein sequence ID" value="GBF95207.1"/>
    <property type="molecule type" value="Genomic_DNA"/>
</dbReference>
<keyword evidence="2" id="KW-0812">Transmembrane</keyword>
<accession>A0A2V0PDG3</accession>
<keyword evidence="2" id="KW-1133">Transmembrane helix</keyword>
<evidence type="ECO:0000313" key="4">
    <source>
        <dbReference type="Proteomes" id="UP000247498"/>
    </source>
</evidence>
<organism evidence="3 4">
    <name type="scientific">Raphidocelis subcapitata</name>
    <dbReference type="NCBI Taxonomy" id="307507"/>
    <lineage>
        <taxon>Eukaryota</taxon>
        <taxon>Viridiplantae</taxon>
        <taxon>Chlorophyta</taxon>
        <taxon>core chlorophytes</taxon>
        <taxon>Chlorophyceae</taxon>
        <taxon>CS clade</taxon>
        <taxon>Sphaeropleales</taxon>
        <taxon>Selenastraceae</taxon>
        <taxon>Raphidocelis</taxon>
    </lineage>
</organism>
<evidence type="ECO:0000256" key="2">
    <source>
        <dbReference type="SAM" id="Phobius"/>
    </source>
</evidence>
<evidence type="ECO:0000313" key="3">
    <source>
        <dbReference type="EMBL" id="GBF95207.1"/>
    </source>
</evidence>
<sequence length="270" mass="27348">MTVWEHDEALGPRNVPTPPKSRGSSLLGVAGLCGAFWALILTGLLDQGGPTAWHTAGGPGGAAAFAPQLEAHVSVAGVDPSARAADLAVELAGRSLPLAPAGAAHSTLRLRFGGVSEAVAWPQRAQRASFSARAPLEEVVPHQLRPFDAYALRLGPLSAVLTTCDGGDGGDGDGDGCVSVALPVRLTLDGAAARGFKFAARPAGGAAAPCGAAAAVDELLITRATSQRVLRLTGIMLQWLLATYALAMGAGAVACRLLLARCVGRAHGFI</sequence>
<evidence type="ECO:0000256" key="1">
    <source>
        <dbReference type="SAM" id="MobiDB-lite"/>
    </source>
</evidence>
<keyword evidence="4" id="KW-1185">Reference proteome</keyword>
<reference evidence="3 4" key="1">
    <citation type="journal article" date="2018" name="Sci. Rep.">
        <title>Raphidocelis subcapitata (=Pseudokirchneriella subcapitata) provides an insight into genome evolution and environmental adaptations in the Sphaeropleales.</title>
        <authorList>
            <person name="Suzuki S."/>
            <person name="Yamaguchi H."/>
            <person name="Nakajima N."/>
            <person name="Kawachi M."/>
        </authorList>
    </citation>
    <scope>NUCLEOTIDE SEQUENCE [LARGE SCALE GENOMIC DNA]</scope>
    <source>
        <strain evidence="3 4">NIES-35</strain>
    </source>
</reference>
<comment type="caution">
    <text evidence="3">The sequence shown here is derived from an EMBL/GenBank/DDBJ whole genome shotgun (WGS) entry which is preliminary data.</text>
</comment>
<keyword evidence="2" id="KW-0472">Membrane</keyword>
<feature type="compositionally biased region" description="Basic and acidic residues" evidence="1">
    <location>
        <begin position="1"/>
        <end position="10"/>
    </location>
</feature>
<feature type="transmembrane region" description="Helical" evidence="2">
    <location>
        <begin position="236"/>
        <end position="259"/>
    </location>
</feature>
<gene>
    <name evidence="3" type="ORF">Rsub_07922</name>
</gene>
<dbReference type="AlphaFoldDB" id="A0A2V0PDG3"/>
<proteinExistence type="predicted"/>
<protein>
    <submittedName>
        <fullName evidence="3">Uncharacterized protein</fullName>
    </submittedName>
</protein>
<dbReference type="Proteomes" id="UP000247498">
    <property type="component" value="Unassembled WGS sequence"/>
</dbReference>
<dbReference type="InParanoid" id="A0A2V0PDG3"/>
<name>A0A2V0PDG3_9CHLO</name>